<feature type="transmembrane region" description="Helical" evidence="6">
    <location>
        <begin position="267"/>
        <end position="284"/>
    </location>
</feature>
<dbReference type="InterPro" id="IPR036259">
    <property type="entry name" value="MFS_trans_sf"/>
</dbReference>
<keyword evidence="4 6" id="KW-1133">Transmembrane helix</keyword>
<evidence type="ECO:0000256" key="5">
    <source>
        <dbReference type="ARBA" id="ARBA00023136"/>
    </source>
</evidence>
<evidence type="ECO:0000256" key="2">
    <source>
        <dbReference type="ARBA" id="ARBA00022475"/>
    </source>
</evidence>
<feature type="transmembrane region" description="Helical" evidence="6">
    <location>
        <begin position="70"/>
        <end position="88"/>
    </location>
</feature>
<dbReference type="PANTHER" id="PTHR43124">
    <property type="entry name" value="PURINE EFFLUX PUMP PBUE"/>
    <property type="match status" value="1"/>
</dbReference>
<evidence type="ECO:0000313" key="8">
    <source>
        <dbReference type="EMBL" id="MBJ6798800.1"/>
    </source>
</evidence>
<feature type="transmembrane region" description="Helical" evidence="6">
    <location>
        <begin position="201"/>
        <end position="222"/>
    </location>
</feature>
<dbReference type="RefSeq" id="WP_199393327.1">
    <property type="nucleotide sequence ID" value="NZ_JAEMHK010000001.1"/>
</dbReference>
<evidence type="ECO:0000259" key="7">
    <source>
        <dbReference type="PROSITE" id="PS50850"/>
    </source>
</evidence>
<dbReference type="InterPro" id="IPR011701">
    <property type="entry name" value="MFS"/>
</dbReference>
<accession>A0ABS0YMS5</accession>
<dbReference type="Pfam" id="PF07690">
    <property type="entry name" value="MFS_1"/>
    <property type="match status" value="1"/>
</dbReference>
<feature type="transmembrane region" description="Helical" evidence="6">
    <location>
        <begin position="100"/>
        <end position="120"/>
    </location>
</feature>
<feature type="transmembrane region" description="Helical" evidence="6">
    <location>
        <begin position="354"/>
        <end position="374"/>
    </location>
</feature>
<keyword evidence="3 6" id="KW-0812">Transmembrane</keyword>
<dbReference type="PROSITE" id="PS50850">
    <property type="entry name" value="MFS"/>
    <property type="match status" value="1"/>
</dbReference>
<organism evidence="8 9">
    <name type="scientific">Geomonas propionica</name>
    <dbReference type="NCBI Taxonomy" id="2798582"/>
    <lineage>
        <taxon>Bacteria</taxon>
        <taxon>Pseudomonadati</taxon>
        <taxon>Thermodesulfobacteriota</taxon>
        <taxon>Desulfuromonadia</taxon>
        <taxon>Geobacterales</taxon>
        <taxon>Geobacteraceae</taxon>
        <taxon>Geomonas</taxon>
    </lineage>
</organism>
<dbReference type="SUPFAM" id="SSF103473">
    <property type="entry name" value="MFS general substrate transporter"/>
    <property type="match status" value="1"/>
</dbReference>
<dbReference type="PANTHER" id="PTHR43124:SF10">
    <property type="entry name" value="PURINE EFFLUX PUMP PBUE"/>
    <property type="match status" value="1"/>
</dbReference>
<comment type="subcellular location">
    <subcellularLocation>
        <location evidence="1">Cell membrane</location>
        <topology evidence="1">Multi-pass membrane protein</topology>
    </subcellularLocation>
</comment>
<gene>
    <name evidence="8" type="ORF">JFN90_01475</name>
</gene>
<proteinExistence type="predicted"/>
<keyword evidence="2" id="KW-1003">Cell membrane</keyword>
<keyword evidence="5 6" id="KW-0472">Membrane</keyword>
<protein>
    <submittedName>
        <fullName evidence="8">MFS transporter</fullName>
    </submittedName>
</protein>
<dbReference type="InterPro" id="IPR050189">
    <property type="entry name" value="MFS_Efflux_Transporters"/>
</dbReference>
<evidence type="ECO:0000313" key="9">
    <source>
        <dbReference type="Proteomes" id="UP000641025"/>
    </source>
</evidence>
<dbReference type="Gene3D" id="1.20.1250.20">
    <property type="entry name" value="MFS general substrate transporter like domains"/>
    <property type="match status" value="1"/>
</dbReference>
<dbReference type="EMBL" id="JAEMHK010000001">
    <property type="protein sequence ID" value="MBJ6798800.1"/>
    <property type="molecule type" value="Genomic_DNA"/>
</dbReference>
<evidence type="ECO:0000256" key="4">
    <source>
        <dbReference type="ARBA" id="ARBA00022989"/>
    </source>
</evidence>
<evidence type="ECO:0000256" key="3">
    <source>
        <dbReference type="ARBA" id="ARBA00022692"/>
    </source>
</evidence>
<feature type="transmembrane region" description="Helical" evidence="6">
    <location>
        <begin position="321"/>
        <end position="348"/>
    </location>
</feature>
<evidence type="ECO:0000256" key="1">
    <source>
        <dbReference type="ARBA" id="ARBA00004651"/>
    </source>
</evidence>
<feature type="transmembrane region" description="Helical" evidence="6">
    <location>
        <begin position="132"/>
        <end position="154"/>
    </location>
</feature>
<comment type="caution">
    <text evidence="8">The sequence shown here is derived from an EMBL/GenBank/DDBJ whole genome shotgun (WGS) entry which is preliminary data.</text>
</comment>
<keyword evidence="9" id="KW-1185">Reference proteome</keyword>
<reference evidence="8 9" key="1">
    <citation type="submission" date="2020-12" db="EMBL/GenBank/DDBJ databases">
        <title>Geomonas sp. Red259, isolated from paddy soil.</title>
        <authorList>
            <person name="Xu Z."/>
            <person name="Zhang Z."/>
            <person name="Masuda Y."/>
            <person name="Itoh H."/>
            <person name="Senoo K."/>
        </authorList>
    </citation>
    <scope>NUCLEOTIDE SEQUENCE [LARGE SCALE GENOMIC DNA]</scope>
    <source>
        <strain evidence="8 9">Red259</strain>
    </source>
</reference>
<name>A0ABS0YMS5_9BACT</name>
<feature type="transmembrane region" description="Helical" evidence="6">
    <location>
        <begin position="234"/>
        <end position="255"/>
    </location>
</feature>
<feature type="transmembrane region" description="Helical" evidence="6">
    <location>
        <begin position="37"/>
        <end position="63"/>
    </location>
</feature>
<dbReference type="InterPro" id="IPR020846">
    <property type="entry name" value="MFS_dom"/>
</dbReference>
<sequence length="396" mass="41327">MDKRLLVLACGMFAIGTDSFVVSGVLRQVSVSLGVSIVLAGQMVTLFALSYALLSPIIAAVAAHWPRKRLLLAGLAVLVLGDIITAVAPSIELVLASRLLSGLAAAMFSPTATATGASLVEPEQRGQALSIVVAGLSSGTAFGAPLGVFIGGLLDWRATMWFVAALGTLAWMGVALFLSDIPTPPVVNFSRRLAPLRDSRVMLTLSTIGVVFTGLFIVNTYIDPSLDRVTRGEPGILAGLLLLRGVAATAGSLTAGRLADRFGNRRLINMAIVVLVLDFALLPWTSASLVTTVLALVIWGLFGWGFLVPQQLRLIGITPSAAPLLLGLNSTAIYLAVSVSGLLGGAAITYFDRHALGLVGAVFIVAGLVFAEWAQHRIARPHHQTANATTVYSGVS</sequence>
<evidence type="ECO:0000256" key="6">
    <source>
        <dbReference type="SAM" id="Phobius"/>
    </source>
</evidence>
<feature type="domain" description="Major facilitator superfamily (MFS) profile" evidence="7">
    <location>
        <begin position="4"/>
        <end position="378"/>
    </location>
</feature>
<feature type="transmembrane region" description="Helical" evidence="6">
    <location>
        <begin position="160"/>
        <end position="181"/>
    </location>
</feature>
<dbReference type="Proteomes" id="UP000641025">
    <property type="component" value="Unassembled WGS sequence"/>
</dbReference>
<dbReference type="CDD" id="cd17324">
    <property type="entry name" value="MFS_NepI_like"/>
    <property type="match status" value="1"/>
</dbReference>